<evidence type="ECO:0000313" key="2">
    <source>
        <dbReference type="EMBL" id="KFA87981.1"/>
    </source>
</evidence>
<comment type="caution">
    <text evidence="2">The sequence shown here is derived from an EMBL/GenBank/DDBJ whole genome shotgun (WGS) entry which is preliminary data.</text>
</comment>
<proteinExistence type="predicted"/>
<protein>
    <submittedName>
        <fullName evidence="2">Uncharacterized protein</fullName>
    </submittedName>
</protein>
<organism evidence="2 3">
    <name type="scientific">Archangium violaceum Cb vi76</name>
    <dbReference type="NCBI Taxonomy" id="1406225"/>
    <lineage>
        <taxon>Bacteria</taxon>
        <taxon>Pseudomonadati</taxon>
        <taxon>Myxococcota</taxon>
        <taxon>Myxococcia</taxon>
        <taxon>Myxococcales</taxon>
        <taxon>Cystobacterineae</taxon>
        <taxon>Archangiaceae</taxon>
        <taxon>Archangium</taxon>
    </lineage>
</organism>
<gene>
    <name evidence="2" type="ORF">Q664_44075</name>
</gene>
<dbReference type="Proteomes" id="UP000028547">
    <property type="component" value="Unassembled WGS sequence"/>
</dbReference>
<feature type="compositionally biased region" description="Low complexity" evidence="1">
    <location>
        <begin position="103"/>
        <end position="122"/>
    </location>
</feature>
<reference evidence="2 3" key="1">
    <citation type="submission" date="2014-07" db="EMBL/GenBank/DDBJ databases">
        <title>Draft Genome Sequence of Gephyronic Acid Producer, Cystobacter violaceus Strain Cb vi76.</title>
        <authorList>
            <person name="Stevens D.C."/>
            <person name="Young J."/>
            <person name="Carmichael R."/>
            <person name="Tan J."/>
            <person name="Taylor R.E."/>
        </authorList>
    </citation>
    <scope>NUCLEOTIDE SEQUENCE [LARGE SCALE GENOMIC DNA]</scope>
    <source>
        <strain evidence="2 3">Cb vi76</strain>
    </source>
</reference>
<dbReference type="EMBL" id="JPMI01000308">
    <property type="protein sequence ID" value="KFA87981.1"/>
    <property type="molecule type" value="Genomic_DNA"/>
</dbReference>
<accession>A0A084SHP6</accession>
<dbReference type="AlphaFoldDB" id="A0A084SHP6"/>
<evidence type="ECO:0000313" key="3">
    <source>
        <dbReference type="Proteomes" id="UP000028547"/>
    </source>
</evidence>
<name>A0A084SHP6_9BACT</name>
<sequence>MYSAGSPALSAPRTSASMNRWLMGPSVDARRGDVTNAVACNSCPSTRTRTSRSTLMLVTAPSLCWMIGQSFPPISNSLPYTLLPGASVSPATLPPHHLEGKSYTRSTSSASASLPSGSSKNS</sequence>
<feature type="region of interest" description="Disordered" evidence="1">
    <location>
        <begin position="85"/>
        <end position="122"/>
    </location>
</feature>
<evidence type="ECO:0000256" key="1">
    <source>
        <dbReference type="SAM" id="MobiDB-lite"/>
    </source>
</evidence>